<dbReference type="RefSeq" id="WP_220380228.1">
    <property type="nucleotide sequence ID" value="NZ_CP080544.1"/>
</dbReference>
<evidence type="ECO:0000256" key="4">
    <source>
        <dbReference type="SAM" id="SignalP"/>
    </source>
</evidence>
<dbReference type="PROSITE" id="PS51208">
    <property type="entry name" value="AUTOTRANSPORTER"/>
    <property type="match status" value="1"/>
</dbReference>
<dbReference type="Pfam" id="PF03797">
    <property type="entry name" value="Autotransporter"/>
    <property type="match status" value="1"/>
</dbReference>
<dbReference type="InterPro" id="IPR017186">
    <property type="entry name" value="Lipase_autotranspt_EstA"/>
</dbReference>
<dbReference type="SMART" id="SM00869">
    <property type="entry name" value="Autotransporter"/>
    <property type="match status" value="1"/>
</dbReference>
<keyword evidence="3" id="KW-0378">Hydrolase</keyword>
<dbReference type="SUPFAM" id="SSF103515">
    <property type="entry name" value="Autotransporter"/>
    <property type="match status" value="1"/>
</dbReference>
<dbReference type="PANTHER" id="PTHR45648">
    <property type="entry name" value="GDSL LIPASE/ACYLHYDROLASE FAMILY PROTEIN (AFU_ORTHOLOGUE AFUA_4G14700)"/>
    <property type="match status" value="1"/>
</dbReference>
<dbReference type="PROSITE" id="PS51257">
    <property type="entry name" value="PROKAR_LIPOPROTEIN"/>
    <property type="match status" value="1"/>
</dbReference>
<dbReference type="InterPro" id="IPR051058">
    <property type="entry name" value="GDSL_Est/Lipase"/>
</dbReference>
<evidence type="ECO:0000256" key="1">
    <source>
        <dbReference type="ARBA" id="ARBA00008668"/>
    </source>
</evidence>
<dbReference type="PIRSF" id="PIRSF037375">
    <property type="entry name" value="Autotrns_EstA"/>
    <property type="match status" value="1"/>
</dbReference>
<dbReference type="Proteomes" id="UP000824755">
    <property type="component" value="Chromosome"/>
</dbReference>
<dbReference type="CDD" id="cd01847">
    <property type="entry name" value="Triacylglycerol_lipase_like"/>
    <property type="match status" value="1"/>
</dbReference>
<dbReference type="InterPro" id="IPR001087">
    <property type="entry name" value="GDSL"/>
</dbReference>
<comment type="similarity">
    <text evidence="1">Belongs to the 'GDSL' lipolytic enzyme family.</text>
</comment>
<evidence type="ECO:0000259" key="5">
    <source>
        <dbReference type="PROSITE" id="PS51208"/>
    </source>
</evidence>
<gene>
    <name evidence="6" type="ORF">H8L67_02560</name>
</gene>
<evidence type="ECO:0000313" key="7">
    <source>
        <dbReference type="Proteomes" id="UP000824755"/>
    </source>
</evidence>
<feature type="signal peptide" evidence="4">
    <location>
        <begin position="1"/>
        <end position="25"/>
    </location>
</feature>
<keyword evidence="7" id="KW-1185">Reference proteome</keyword>
<dbReference type="InterPro" id="IPR036709">
    <property type="entry name" value="Autotransporte_beta_dom_sf"/>
</dbReference>
<dbReference type="Gene3D" id="3.40.50.1110">
    <property type="entry name" value="SGNH hydrolase"/>
    <property type="match status" value="1"/>
</dbReference>
<dbReference type="PANTHER" id="PTHR45648:SF22">
    <property type="entry name" value="GDSL LIPASE_ACYLHYDROLASE FAMILY PROTEIN (AFU_ORTHOLOGUE AFUA_4G14700)"/>
    <property type="match status" value="1"/>
</dbReference>
<organism evidence="6 7">
    <name type="scientific">Lysobacter soyae</name>
    <dbReference type="NCBI Taxonomy" id="2764185"/>
    <lineage>
        <taxon>Bacteria</taxon>
        <taxon>Pseudomonadati</taxon>
        <taxon>Pseudomonadota</taxon>
        <taxon>Gammaproteobacteria</taxon>
        <taxon>Lysobacterales</taxon>
        <taxon>Lysobacteraceae</taxon>
        <taxon>Lysobacter</taxon>
    </lineage>
</organism>
<name>A0ABX8WRF1_9GAMM</name>
<protein>
    <submittedName>
        <fullName evidence="6">Autotransporter domain-containing protein</fullName>
    </submittedName>
</protein>
<evidence type="ECO:0000313" key="6">
    <source>
        <dbReference type="EMBL" id="QYR53412.1"/>
    </source>
</evidence>
<dbReference type="EMBL" id="CP080544">
    <property type="protein sequence ID" value="QYR53412.1"/>
    <property type="molecule type" value="Genomic_DNA"/>
</dbReference>
<dbReference type="InterPro" id="IPR036514">
    <property type="entry name" value="SGNH_hydro_sf"/>
</dbReference>
<evidence type="ECO:0000256" key="3">
    <source>
        <dbReference type="ARBA" id="ARBA00022801"/>
    </source>
</evidence>
<evidence type="ECO:0000256" key="2">
    <source>
        <dbReference type="ARBA" id="ARBA00022729"/>
    </source>
</evidence>
<keyword evidence="2 4" id="KW-0732">Signal</keyword>
<dbReference type="InterPro" id="IPR005546">
    <property type="entry name" value="Autotransporte_beta"/>
</dbReference>
<accession>A0ABX8WRF1</accession>
<reference evidence="6 7" key="1">
    <citation type="submission" date="2021-08" db="EMBL/GenBank/DDBJ databases">
        <title>Lysobacter sp. strain CJ11 Genome sequencing and assembly.</title>
        <authorList>
            <person name="Kim I."/>
        </authorList>
    </citation>
    <scope>NUCLEOTIDE SEQUENCE [LARGE SCALE GENOMIC DNA]</scope>
    <source>
        <strain evidence="6 7">CJ11</strain>
    </source>
</reference>
<sequence>MKHRIPLLRAALAVSIAVSCGQVAAQTNTTDLHAQTFSQTIFFGDSLTDPGFFRPLLPANAQSITGQFVTNPGLVWSQDLAQYYGTDASPAWLATGATPRPSTGSNYAVGGARVGTDVVGALGYTPSLKTQVNAYLSRTGGKADPNALYTVWGGANDLFTITSTTPPLTAQATIGSAVTNEIALVGQLKAAGAQYILVPNIPDLGSTPATRVQGPAAQTQATLLATTYNNALYSGLTQQGLRVIPLDTFTFLREVIATPATFGFTNVTSTACLPAYTASSLTCNPTSYASPDAANTYAFADGVHPSTMAYKLLADYAVATIEGPRQIGVLPQSAAVSGKNRFNALSAQLSTATPGDGMHWWAGGRFDINRYHRGAPGDGFDGKGGAVNGGVGWWKGTMGYGVALGYARTDFDFGAQRGDVRQKEMNITGFFNYADESGLFANAQLGYTNLDFDVHRQIPLGIAMRQHDGSPGGSVVSLGVEGGYMFKGEKLDHGPVVSLLGQDVRVDGYTETGAGQATALAFDDQKFNALTASVGYEGRLKINDHLSTSTRLSWQKDLKKNDAQVTARMTSLGGMTYAVPGPQFDRDYLLLTSTFRTQLGGLDVFAGMSNTVMRKGGLNTTVFLNVGRDF</sequence>
<proteinExistence type="inferred from homology"/>
<feature type="chain" id="PRO_5046405843" evidence="4">
    <location>
        <begin position="26"/>
        <end position="630"/>
    </location>
</feature>
<dbReference type="Pfam" id="PF00657">
    <property type="entry name" value="Lipase_GDSL"/>
    <property type="match status" value="1"/>
</dbReference>
<dbReference type="SUPFAM" id="SSF52266">
    <property type="entry name" value="SGNH hydrolase"/>
    <property type="match status" value="1"/>
</dbReference>
<dbReference type="Gene3D" id="2.40.128.130">
    <property type="entry name" value="Autotransporter beta-domain"/>
    <property type="match status" value="1"/>
</dbReference>
<feature type="domain" description="Autotransporter" evidence="5">
    <location>
        <begin position="353"/>
        <end position="630"/>
    </location>
</feature>